<proteinExistence type="predicted"/>
<dbReference type="EMBL" id="UZAN01053179">
    <property type="protein sequence ID" value="VDP89856.1"/>
    <property type="molecule type" value="Genomic_DNA"/>
</dbReference>
<evidence type="ECO:0000259" key="2">
    <source>
        <dbReference type="PROSITE" id="PS50229"/>
    </source>
</evidence>
<gene>
    <name evidence="3" type="ORF">ECPE_LOCUS12584</name>
</gene>
<keyword evidence="4" id="KW-1185">Reference proteome</keyword>
<dbReference type="InterPro" id="IPR011993">
    <property type="entry name" value="PH-like_dom_sf"/>
</dbReference>
<dbReference type="GO" id="GO:0017124">
    <property type="term" value="F:SH3 domain binding"/>
    <property type="evidence" value="ECO:0007669"/>
    <property type="project" value="TreeGrafter"/>
</dbReference>
<dbReference type="Proteomes" id="UP000272942">
    <property type="component" value="Unassembled WGS sequence"/>
</dbReference>
<feature type="domain" description="WH1" evidence="2">
    <location>
        <begin position="5"/>
        <end position="119"/>
    </location>
</feature>
<dbReference type="OrthoDB" id="31170at2759"/>
<dbReference type="WBParaSite" id="ECPE_0001262001-mRNA-1">
    <property type="protein sequence ID" value="ECPE_0001262001-mRNA-1"/>
    <property type="gene ID" value="ECPE_0001262001"/>
</dbReference>
<reference evidence="3 4" key="2">
    <citation type="submission" date="2018-11" db="EMBL/GenBank/DDBJ databases">
        <authorList>
            <consortium name="Pathogen Informatics"/>
        </authorList>
    </citation>
    <scope>NUCLEOTIDE SEQUENCE [LARGE SCALE GENOMIC DNA]</scope>
    <source>
        <strain evidence="3 4">Egypt</strain>
    </source>
</reference>
<dbReference type="Pfam" id="PF00568">
    <property type="entry name" value="WH1"/>
    <property type="match status" value="1"/>
</dbReference>
<sequence>MCLSYTYHRENPVATAKANVMLYDSDSSTWIPSGSGHGVSKVQLYHNPTANTYRIVGWRLQDREVVINCAIVRGLKYHQARPTFHQWRDSKQRVYGLNFTLPEEAEAFAVAVKSALDDLAALHRQQATQQQQQQTQSQPQPIHQQQSQISAPAASMSSHPSQTSITIGSRPPATGQDGPGSRSNDPVPHDPSVHGRLITGNYVDMSQHHFPNPHATASATATQAQTQSNAATSAEYVYTTSSYADPSRYSGDVVLPSVPVTEKWWVEKCKEMEKAAAIGKSRNPFHLIRNTVPRKIGVSEVIREFDATPIHHQQRRLDR</sequence>
<dbReference type="PANTHER" id="PTHR11202:SF22">
    <property type="entry name" value="PROTEIN ENABLED"/>
    <property type="match status" value="1"/>
</dbReference>
<dbReference type="InterPro" id="IPR000697">
    <property type="entry name" value="WH1/EVH1_dom"/>
</dbReference>
<feature type="compositionally biased region" description="Low complexity" evidence="1">
    <location>
        <begin position="125"/>
        <end position="161"/>
    </location>
</feature>
<dbReference type="Gene3D" id="2.30.29.30">
    <property type="entry name" value="Pleckstrin-homology domain (PH domain)/Phosphotyrosine-binding domain (PTB)"/>
    <property type="match status" value="1"/>
</dbReference>
<organism evidence="5">
    <name type="scientific">Echinostoma caproni</name>
    <dbReference type="NCBI Taxonomy" id="27848"/>
    <lineage>
        <taxon>Eukaryota</taxon>
        <taxon>Metazoa</taxon>
        <taxon>Spiralia</taxon>
        <taxon>Lophotrochozoa</taxon>
        <taxon>Platyhelminthes</taxon>
        <taxon>Trematoda</taxon>
        <taxon>Digenea</taxon>
        <taxon>Plagiorchiida</taxon>
        <taxon>Echinostomata</taxon>
        <taxon>Echinostomatoidea</taxon>
        <taxon>Echinostomatidae</taxon>
        <taxon>Echinostoma</taxon>
    </lineage>
</organism>
<accession>A0A183B049</accession>
<evidence type="ECO:0000313" key="4">
    <source>
        <dbReference type="Proteomes" id="UP000272942"/>
    </source>
</evidence>
<dbReference type="PANTHER" id="PTHR11202">
    <property type="entry name" value="SPROUTY-RELATED, EVH1 DOMAIN-CONTAINING PROTEIN FAMILY MEMBER"/>
    <property type="match status" value="1"/>
</dbReference>
<protein>
    <submittedName>
        <fullName evidence="5">WH1 domain-containing protein</fullName>
    </submittedName>
</protein>
<dbReference type="SMART" id="SM00461">
    <property type="entry name" value="WH1"/>
    <property type="match status" value="1"/>
</dbReference>
<evidence type="ECO:0000256" key="1">
    <source>
        <dbReference type="SAM" id="MobiDB-lite"/>
    </source>
</evidence>
<dbReference type="PROSITE" id="PS50229">
    <property type="entry name" value="WH1"/>
    <property type="match status" value="1"/>
</dbReference>
<evidence type="ECO:0000313" key="5">
    <source>
        <dbReference type="WBParaSite" id="ECPE_0001262001-mRNA-1"/>
    </source>
</evidence>
<dbReference type="CDD" id="cd01207">
    <property type="entry name" value="EVH1_Ena_VASP-like"/>
    <property type="match status" value="1"/>
</dbReference>
<name>A0A183B049_9TREM</name>
<dbReference type="SUPFAM" id="SSF50729">
    <property type="entry name" value="PH domain-like"/>
    <property type="match status" value="1"/>
</dbReference>
<dbReference type="AlphaFoldDB" id="A0A183B049"/>
<evidence type="ECO:0000313" key="3">
    <source>
        <dbReference type="EMBL" id="VDP89856.1"/>
    </source>
</evidence>
<feature type="region of interest" description="Disordered" evidence="1">
    <location>
        <begin position="123"/>
        <end position="197"/>
    </location>
</feature>
<reference evidence="5" key="1">
    <citation type="submission" date="2016-06" db="UniProtKB">
        <authorList>
            <consortium name="WormBaseParasite"/>
        </authorList>
    </citation>
    <scope>IDENTIFICATION</scope>
</reference>